<dbReference type="InterPro" id="IPR003599">
    <property type="entry name" value="Ig_sub"/>
</dbReference>
<keyword evidence="6" id="KW-1015">Disulfide bond</keyword>
<dbReference type="InterPro" id="IPR007110">
    <property type="entry name" value="Ig-like_dom"/>
</dbReference>
<keyword evidence="7" id="KW-0325">Glycoprotein</keyword>
<evidence type="ECO:0000256" key="5">
    <source>
        <dbReference type="ARBA" id="ARBA00023136"/>
    </source>
</evidence>
<dbReference type="OrthoDB" id="10055367at2759"/>
<feature type="chain" id="PRO_5018683448" evidence="9">
    <location>
        <begin position="20"/>
        <end position="380"/>
    </location>
</feature>
<dbReference type="PANTHER" id="PTHR12231:SF253">
    <property type="entry name" value="DPR-INTERACTING PROTEIN ETA, ISOFORM B-RELATED"/>
    <property type="match status" value="1"/>
</dbReference>
<dbReference type="RefSeq" id="XP_017281052.1">
    <property type="nucleotide sequence ID" value="XM_017425563.3"/>
</dbReference>
<keyword evidence="4" id="KW-0677">Repeat</keyword>
<dbReference type="PANTHER" id="PTHR12231">
    <property type="entry name" value="CTX-RELATED TYPE I TRANSMEMBRANE PROTEIN"/>
    <property type="match status" value="1"/>
</dbReference>
<evidence type="ECO:0000256" key="6">
    <source>
        <dbReference type="ARBA" id="ARBA00023157"/>
    </source>
</evidence>
<evidence type="ECO:0000256" key="4">
    <source>
        <dbReference type="ARBA" id="ARBA00022737"/>
    </source>
</evidence>
<name>A0A3Q3B908_KRYMA</name>
<evidence type="ECO:0000256" key="7">
    <source>
        <dbReference type="ARBA" id="ARBA00023180"/>
    </source>
</evidence>
<dbReference type="Pfam" id="PF13927">
    <property type="entry name" value="Ig_3"/>
    <property type="match status" value="4"/>
</dbReference>
<evidence type="ECO:0000256" key="8">
    <source>
        <dbReference type="ARBA" id="ARBA00023319"/>
    </source>
</evidence>
<feature type="domain" description="Ig-like" evidence="10">
    <location>
        <begin position="113"/>
        <end position="198"/>
    </location>
</feature>
<keyword evidence="3 9" id="KW-0732">Signal</keyword>
<reference evidence="11" key="2">
    <citation type="submission" date="2025-09" db="UniProtKB">
        <authorList>
            <consortium name="Ensembl"/>
        </authorList>
    </citation>
    <scope>IDENTIFICATION</scope>
</reference>
<evidence type="ECO:0000256" key="9">
    <source>
        <dbReference type="SAM" id="SignalP"/>
    </source>
</evidence>
<dbReference type="GO" id="GO:0005886">
    <property type="term" value="C:plasma membrane"/>
    <property type="evidence" value="ECO:0007669"/>
    <property type="project" value="UniProtKB-SubCell"/>
</dbReference>
<organism evidence="11 12">
    <name type="scientific">Kryptolebias marmoratus</name>
    <name type="common">Mangrove killifish</name>
    <name type="synonym">Rivulus marmoratus</name>
    <dbReference type="NCBI Taxonomy" id="37003"/>
    <lineage>
        <taxon>Eukaryota</taxon>
        <taxon>Metazoa</taxon>
        <taxon>Chordata</taxon>
        <taxon>Craniata</taxon>
        <taxon>Vertebrata</taxon>
        <taxon>Euteleostomi</taxon>
        <taxon>Actinopterygii</taxon>
        <taxon>Neopterygii</taxon>
        <taxon>Teleostei</taxon>
        <taxon>Neoteleostei</taxon>
        <taxon>Acanthomorphata</taxon>
        <taxon>Ovalentaria</taxon>
        <taxon>Atherinomorphae</taxon>
        <taxon>Cyprinodontiformes</taxon>
        <taxon>Rivulidae</taxon>
        <taxon>Kryptolebias</taxon>
    </lineage>
</organism>
<evidence type="ECO:0000256" key="1">
    <source>
        <dbReference type="ARBA" id="ARBA00004236"/>
    </source>
</evidence>
<protein>
    <submittedName>
        <fullName evidence="11">Basement membrane-specific heparan sulfate proteoglycan core protein-like</fullName>
    </submittedName>
</protein>
<evidence type="ECO:0000313" key="11">
    <source>
        <dbReference type="Ensembl" id="ENSKMAP00000026163.1"/>
    </source>
</evidence>
<dbReference type="GeneTree" id="ENSGT00940000156511"/>
<dbReference type="STRING" id="37003.ENSKMAP00000026163"/>
<dbReference type="InterPro" id="IPR003598">
    <property type="entry name" value="Ig_sub2"/>
</dbReference>
<reference evidence="11" key="1">
    <citation type="submission" date="2025-08" db="UniProtKB">
        <authorList>
            <consortium name="Ensembl"/>
        </authorList>
    </citation>
    <scope>IDENTIFICATION</scope>
</reference>
<dbReference type="SMART" id="SM00408">
    <property type="entry name" value="IGc2"/>
    <property type="match status" value="4"/>
</dbReference>
<evidence type="ECO:0000259" key="10">
    <source>
        <dbReference type="PROSITE" id="PS50835"/>
    </source>
</evidence>
<keyword evidence="12" id="KW-1185">Reference proteome</keyword>
<dbReference type="PROSITE" id="PS50835">
    <property type="entry name" value="IG_LIKE"/>
    <property type="match status" value="4"/>
</dbReference>
<dbReference type="GeneID" id="108241426"/>
<feature type="signal peptide" evidence="9">
    <location>
        <begin position="1"/>
        <end position="19"/>
    </location>
</feature>
<dbReference type="SUPFAM" id="SSF48726">
    <property type="entry name" value="Immunoglobulin"/>
    <property type="match status" value="4"/>
</dbReference>
<feature type="domain" description="Ig-like" evidence="10">
    <location>
        <begin position="293"/>
        <end position="377"/>
    </location>
</feature>
<dbReference type="Ensembl" id="ENSKMAT00000026494.1">
    <property type="protein sequence ID" value="ENSKMAP00000026163.1"/>
    <property type="gene ID" value="ENSKMAG00000019398.1"/>
</dbReference>
<dbReference type="SMART" id="SM00409">
    <property type="entry name" value="IG"/>
    <property type="match status" value="4"/>
</dbReference>
<dbReference type="InterPro" id="IPR051170">
    <property type="entry name" value="Neural/epithelial_adhesion"/>
</dbReference>
<dbReference type="InterPro" id="IPR013783">
    <property type="entry name" value="Ig-like_fold"/>
</dbReference>
<feature type="domain" description="Ig-like" evidence="10">
    <location>
        <begin position="206"/>
        <end position="290"/>
    </location>
</feature>
<proteinExistence type="predicted"/>
<dbReference type="Gene3D" id="2.60.40.10">
    <property type="entry name" value="Immunoglobulins"/>
    <property type="match status" value="4"/>
</dbReference>
<evidence type="ECO:0000313" key="12">
    <source>
        <dbReference type="Proteomes" id="UP000264800"/>
    </source>
</evidence>
<dbReference type="OMA" id="HPIQFVW"/>
<dbReference type="CDD" id="cd00096">
    <property type="entry name" value="Ig"/>
    <property type="match status" value="1"/>
</dbReference>
<comment type="subcellular location">
    <subcellularLocation>
        <location evidence="1">Cell membrane</location>
    </subcellularLocation>
</comment>
<dbReference type="FunFam" id="2.60.40.10:FF:000032">
    <property type="entry name" value="palladin isoform X1"/>
    <property type="match status" value="1"/>
</dbReference>
<dbReference type="KEGG" id="kmr:108241426"/>
<dbReference type="Proteomes" id="UP000264800">
    <property type="component" value="Unplaced"/>
</dbReference>
<evidence type="ECO:0000256" key="3">
    <source>
        <dbReference type="ARBA" id="ARBA00022729"/>
    </source>
</evidence>
<evidence type="ECO:0000256" key="2">
    <source>
        <dbReference type="ARBA" id="ARBA00022475"/>
    </source>
</evidence>
<dbReference type="FunFam" id="2.60.40.10:FF:000005">
    <property type="entry name" value="Neuronal cell adhesion molecule"/>
    <property type="match status" value="1"/>
</dbReference>
<accession>A0A3Q3B908</accession>
<dbReference type="InterPro" id="IPR036179">
    <property type="entry name" value="Ig-like_dom_sf"/>
</dbReference>
<dbReference type="GO" id="GO:0043005">
    <property type="term" value="C:neuron projection"/>
    <property type="evidence" value="ECO:0007669"/>
    <property type="project" value="TreeGrafter"/>
</dbReference>
<keyword evidence="2" id="KW-1003">Cell membrane</keyword>
<dbReference type="AlphaFoldDB" id="A0A3Q3B908"/>
<keyword evidence="8" id="KW-0393">Immunoglobulin domain</keyword>
<feature type="domain" description="Ig-like" evidence="10">
    <location>
        <begin position="22"/>
        <end position="108"/>
    </location>
</feature>
<sequence length="380" mass="40465">MDLSPGALILCFLLCSVAAEPPVVSVEPRFAAVRQGESVSFRCQARSNVQPVRLEWKKANNQPFLDNVKIGPDGSMLTVANVRPGNQGQYRCVAISSAGRSFANAALNVRHVPKIQLTPAGPLQVRLGDPVSVECKATGRPRPTVAWQRQGSTIQLVTEERNDVNVLKWPAIRPEDSGVYVCQAGNNVGASEARIEITVEGPPGAPVASVNIAEMTVIEGQTVTMECQASGSPPPEISWSKLRAPLPWRHTVAGGVLTLTSVGRQDSGQYICNATNINGYSEAYTQMEVETPPYATCLPDQVKLKPGDALVVQCLAHGSHPITFTWARVGRAGLPAAAVATADGRLTIARVKQNDSGTYKCVATNHIGSSEAQAKVMIKA</sequence>
<keyword evidence="5" id="KW-0472">Membrane</keyword>